<dbReference type="AlphaFoldDB" id="G3I4T5"/>
<accession>G3I4T5</accession>
<evidence type="ECO:0000313" key="2">
    <source>
        <dbReference type="Proteomes" id="UP000001075"/>
    </source>
</evidence>
<evidence type="ECO:0000313" key="1">
    <source>
        <dbReference type="EMBL" id="EGW11740.1"/>
    </source>
</evidence>
<dbReference type="Proteomes" id="UP000001075">
    <property type="component" value="Unassembled WGS sequence"/>
</dbReference>
<reference evidence="2" key="1">
    <citation type="journal article" date="2011" name="Nat. Biotechnol.">
        <title>The genomic sequence of the Chinese hamster ovary (CHO)-K1 cell line.</title>
        <authorList>
            <person name="Xu X."/>
            <person name="Nagarajan H."/>
            <person name="Lewis N.E."/>
            <person name="Pan S."/>
            <person name="Cai Z."/>
            <person name="Liu X."/>
            <person name="Chen W."/>
            <person name="Xie M."/>
            <person name="Wang W."/>
            <person name="Hammond S."/>
            <person name="Andersen M.R."/>
            <person name="Neff N."/>
            <person name="Passarelli B."/>
            <person name="Koh W."/>
            <person name="Fan H.C."/>
            <person name="Wang J."/>
            <person name="Gui Y."/>
            <person name="Lee K.H."/>
            <person name="Betenbaugh M.J."/>
            <person name="Quake S.R."/>
            <person name="Famili I."/>
            <person name="Palsson B.O."/>
            <person name="Wang J."/>
        </authorList>
    </citation>
    <scope>NUCLEOTIDE SEQUENCE [LARGE SCALE GENOMIC DNA]</scope>
    <source>
        <strain evidence="2">CHO K1 cell line</strain>
    </source>
</reference>
<organism evidence="1 2">
    <name type="scientific">Cricetulus griseus</name>
    <name type="common">Chinese hamster</name>
    <name type="synonym">Cricetulus barabensis griseus</name>
    <dbReference type="NCBI Taxonomy" id="10029"/>
    <lineage>
        <taxon>Eukaryota</taxon>
        <taxon>Metazoa</taxon>
        <taxon>Chordata</taxon>
        <taxon>Craniata</taxon>
        <taxon>Vertebrata</taxon>
        <taxon>Euteleostomi</taxon>
        <taxon>Mammalia</taxon>
        <taxon>Eutheria</taxon>
        <taxon>Euarchontoglires</taxon>
        <taxon>Glires</taxon>
        <taxon>Rodentia</taxon>
        <taxon>Myomorpha</taxon>
        <taxon>Muroidea</taxon>
        <taxon>Cricetidae</taxon>
        <taxon>Cricetinae</taxon>
        <taxon>Cricetulus</taxon>
    </lineage>
</organism>
<sequence>MNMEGYGLMTNLCLSQVHKGPTVVVSFYVNLIKAGVILEEGAPPLISALRRQSQSNL</sequence>
<name>G3I4T5_CRIGR</name>
<dbReference type="EMBL" id="JH001266">
    <property type="protein sequence ID" value="EGW11740.1"/>
    <property type="molecule type" value="Genomic_DNA"/>
</dbReference>
<dbReference type="InParanoid" id="G3I4T5"/>
<protein>
    <submittedName>
        <fullName evidence="1">Uncharacterized protein</fullName>
    </submittedName>
</protein>
<proteinExistence type="predicted"/>
<gene>
    <name evidence="1" type="ORF">I79_018473</name>
</gene>